<dbReference type="Proteomes" id="UP000092993">
    <property type="component" value="Unassembled WGS sequence"/>
</dbReference>
<dbReference type="OMA" id="VGKFPGT"/>
<name>A0A1C7MRQ6_GRIFR</name>
<evidence type="ECO:0000256" key="1">
    <source>
        <dbReference type="SAM" id="MobiDB-lite"/>
    </source>
</evidence>
<comment type="caution">
    <text evidence="2">The sequence shown here is derived from an EMBL/GenBank/DDBJ whole genome shotgun (WGS) entry which is preliminary data.</text>
</comment>
<dbReference type="EMBL" id="LUGG01000001">
    <property type="protein sequence ID" value="OBZ79550.1"/>
    <property type="molecule type" value="Genomic_DNA"/>
</dbReference>
<feature type="compositionally biased region" description="Basic and acidic residues" evidence="1">
    <location>
        <begin position="134"/>
        <end position="161"/>
    </location>
</feature>
<accession>A0A1C7MRQ6</accession>
<organism evidence="2 3">
    <name type="scientific">Grifola frondosa</name>
    <name type="common">Maitake</name>
    <name type="synonym">Polyporus frondosus</name>
    <dbReference type="NCBI Taxonomy" id="5627"/>
    <lineage>
        <taxon>Eukaryota</taxon>
        <taxon>Fungi</taxon>
        <taxon>Dikarya</taxon>
        <taxon>Basidiomycota</taxon>
        <taxon>Agaricomycotina</taxon>
        <taxon>Agaricomycetes</taxon>
        <taxon>Polyporales</taxon>
        <taxon>Grifolaceae</taxon>
        <taxon>Grifola</taxon>
    </lineage>
</organism>
<reference evidence="2 3" key="1">
    <citation type="submission" date="2016-03" db="EMBL/GenBank/DDBJ databases">
        <title>Whole genome sequencing of Grifola frondosa 9006-11.</title>
        <authorList>
            <person name="Min B."/>
            <person name="Park H."/>
            <person name="Kim J.-G."/>
            <person name="Cho H."/>
            <person name="Oh Y.-L."/>
            <person name="Kong W.-S."/>
            <person name="Choi I.-G."/>
        </authorList>
    </citation>
    <scope>NUCLEOTIDE SEQUENCE [LARGE SCALE GENOMIC DNA]</scope>
    <source>
        <strain evidence="2 3">9006-11</strain>
    </source>
</reference>
<sequence length="314" mass="33475">MLCRSSAALNAPRVGFTLARLRLLPSARGNAWTTPASIPEAPAAPAAVPVAPKRSIPRASSFGDIVITNTPKNVQSSPNQAGARHPAPSATPGLDWLGVDEFGGAGFRARLQVSRAQQQERQQSFQRPSSDTNVVRRTDKPSKPREERGPLEAKGDGKAGKEQASPVDAPPPSSQEVFLDEENAAKDTESTTVTKSSKKAPTINMETTNLDQLFGPPVPHTPHVTVNLAEAQSLPASPAAIRLQLLLERSAGDYSQYVPRTRGTTDPSKLGPVNHAQFVLSRRRDVRLKRRAGALGVVEKLTATDSEARSPASA</sequence>
<gene>
    <name evidence="2" type="ORF">A0H81_01405</name>
</gene>
<protein>
    <submittedName>
        <fullName evidence="2">Uncharacterized protein</fullName>
    </submittedName>
</protein>
<evidence type="ECO:0000313" key="3">
    <source>
        <dbReference type="Proteomes" id="UP000092993"/>
    </source>
</evidence>
<feature type="region of interest" description="Disordered" evidence="1">
    <location>
        <begin position="113"/>
        <end position="175"/>
    </location>
</feature>
<dbReference type="OrthoDB" id="2971908at2759"/>
<evidence type="ECO:0000313" key="2">
    <source>
        <dbReference type="EMBL" id="OBZ79550.1"/>
    </source>
</evidence>
<dbReference type="AlphaFoldDB" id="A0A1C7MRQ6"/>
<proteinExistence type="predicted"/>
<feature type="compositionally biased region" description="Low complexity" evidence="1">
    <location>
        <begin position="113"/>
        <end position="130"/>
    </location>
</feature>
<keyword evidence="3" id="KW-1185">Reference proteome</keyword>
<feature type="region of interest" description="Disordered" evidence="1">
    <location>
        <begin position="69"/>
        <end position="97"/>
    </location>
</feature>
<feature type="compositionally biased region" description="Polar residues" evidence="1">
    <location>
        <begin position="69"/>
        <end position="80"/>
    </location>
</feature>